<keyword evidence="3" id="KW-1185">Reference proteome</keyword>
<evidence type="ECO:0000256" key="1">
    <source>
        <dbReference type="SAM" id="MobiDB-lite"/>
    </source>
</evidence>
<accession>A0ABU9ZLX1</accession>
<proteinExistence type="predicted"/>
<sequence length="131" mass="14656">MGKRAKLFEEDDLDLSEFTPKEGPQPAAPDLEKVREVSEAADFHSREPKAAKPWATKPTEAVSAPEPAEPEATKRKPRYHRTGRTVQFNCRTTQACSDGMYAIADQQGWLVGETLERAYAALRRELEGKPD</sequence>
<dbReference type="EMBL" id="JAQYXL010000003">
    <property type="protein sequence ID" value="MEN3231879.1"/>
    <property type="molecule type" value="Genomic_DNA"/>
</dbReference>
<reference evidence="2 3" key="1">
    <citation type="journal article" date="2023" name="PLoS ONE">
        <title>Complete genome assembly of Hawai'i environmental nontuberculous mycobacteria reveals unexpected co-isolation with methylobacteria.</title>
        <authorList>
            <person name="Hendrix J."/>
            <person name="Epperson L.E."/>
            <person name="Tong E.I."/>
            <person name="Chan Y.L."/>
            <person name="Hasan N.A."/>
            <person name="Dawrs S.N."/>
            <person name="Norton G.J."/>
            <person name="Virdi R."/>
            <person name="Crooks J.L."/>
            <person name="Chan E.D."/>
            <person name="Honda J.R."/>
            <person name="Strong M."/>
        </authorList>
    </citation>
    <scope>NUCLEOTIDE SEQUENCE [LARGE SCALE GENOMIC DNA]</scope>
    <source>
        <strain evidence="2 3">NJH_HI01</strain>
    </source>
</reference>
<feature type="region of interest" description="Disordered" evidence="1">
    <location>
        <begin position="1"/>
        <end position="84"/>
    </location>
</feature>
<dbReference type="Proteomes" id="UP001404845">
    <property type="component" value="Unassembled WGS sequence"/>
</dbReference>
<evidence type="ECO:0000313" key="3">
    <source>
        <dbReference type="Proteomes" id="UP001404845"/>
    </source>
</evidence>
<feature type="compositionally biased region" description="Basic and acidic residues" evidence="1">
    <location>
        <begin position="30"/>
        <end position="50"/>
    </location>
</feature>
<organism evidence="2 3">
    <name type="scientific">Methylorubrum rhodesianum</name>
    <dbReference type="NCBI Taxonomy" id="29427"/>
    <lineage>
        <taxon>Bacteria</taxon>
        <taxon>Pseudomonadati</taxon>
        <taxon>Pseudomonadota</taxon>
        <taxon>Alphaproteobacteria</taxon>
        <taxon>Hyphomicrobiales</taxon>
        <taxon>Methylobacteriaceae</taxon>
        <taxon>Methylorubrum</taxon>
    </lineage>
</organism>
<gene>
    <name evidence="2" type="ORF">PUR21_30370</name>
</gene>
<name>A0ABU9ZLX1_9HYPH</name>
<evidence type="ECO:0008006" key="4">
    <source>
        <dbReference type="Google" id="ProtNLM"/>
    </source>
</evidence>
<protein>
    <recommendedName>
        <fullName evidence="4">Stability/partitioning determinant</fullName>
    </recommendedName>
</protein>
<comment type="caution">
    <text evidence="2">The sequence shown here is derived from an EMBL/GenBank/DDBJ whole genome shotgun (WGS) entry which is preliminary data.</text>
</comment>
<evidence type="ECO:0000313" key="2">
    <source>
        <dbReference type="EMBL" id="MEN3231879.1"/>
    </source>
</evidence>
<dbReference type="RefSeq" id="WP_345972554.1">
    <property type="nucleotide sequence ID" value="NZ_JAQYXL010000003.1"/>
</dbReference>